<dbReference type="RefSeq" id="WP_346189193.1">
    <property type="nucleotide sequence ID" value="NZ_BAABRL010000008.1"/>
</dbReference>
<accession>A0ABP9V1G3</accession>
<dbReference type="SUPFAM" id="SSF46689">
    <property type="entry name" value="Homeodomain-like"/>
    <property type="match status" value="2"/>
</dbReference>
<comment type="caution">
    <text evidence="5">The sequence shown here is derived from an EMBL/GenBank/DDBJ whole genome shotgun (WGS) entry which is preliminary data.</text>
</comment>
<name>A0ABP9V1G3_9BACT</name>
<dbReference type="InterPro" id="IPR046335">
    <property type="entry name" value="LacI/GalR-like_sensor"/>
</dbReference>
<proteinExistence type="predicted"/>
<evidence type="ECO:0000259" key="4">
    <source>
        <dbReference type="PROSITE" id="PS01124"/>
    </source>
</evidence>
<dbReference type="SUPFAM" id="SSF53822">
    <property type="entry name" value="Periplasmic binding protein-like I"/>
    <property type="match status" value="1"/>
</dbReference>
<dbReference type="Proteomes" id="UP001424741">
    <property type="component" value="Unassembled WGS sequence"/>
</dbReference>
<dbReference type="SMART" id="SM00342">
    <property type="entry name" value="HTH_ARAC"/>
    <property type="match status" value="1"/>
</dbReference>
<keyword evidence="6" id="KW-1185">Reference proteome</keyword>
<keyword evidence="3" id="KW-0804">Transcription</keyword>
<evidence type="ECO:0000256" key="3">
    <source>
        <dbReference type="ARBA" id="ARBA00023163"/>
    </source>
</evidence>
<dbReference type="EMBL" id="BAABRL010000008">
    <property type="protein sequence ID" value="GAA5496533.1"/>
    <property type="molecule type" value="Genomic_DNA"/>
</dbReference>
<dbReference type="PANTHER" id="PTHR30146:SF24">
    <property type="entry name" value="XYLOSE OPERON REGULATORY PROTEIN"/>
    <property type="match status" value="1"/>
</dbReference>
<evidence type="ECO:0000256" key="2">
    <source>
        <dbReference type="ARBA" id="ARBA00023125"/>
    </source>
</evidence>
<keyword evidence="2" id="KW-0238">DNA-binding</keyword>
<protein>
    <submittedName>
        <fullName evidence="5">Xylose operon regulatory protein</fullName>
    </submittedName>
</protein>
<evidence type="ECO:0000313" key="6">
    <source>
        <dbReference type="Proteomes" id="UP001424741"/>
    </source>
</evidence>
<dbReference type="Gene3D" id="3.40.50.2300">
    <property type="match status" value="2"/>
</dbReference>
<dbReference type="InterPro" id="IPR009057">
    <property type="entry name" value="Homeodomain-like_sf"/>
</dbReference>
<evidence type="ECO:0000313" key="5">
    <source>
        <dbReference type="EMBL" id="GAA5496533.1"/>
    </source>
</evidence>
<sequence length="386" mass="43060">MTNRLTNPPITIIYATYVYDERIHRGIAQYCQSRGWRVKLLLPHNWRQTDVPDVLGVISSFEPEKDSSGMNAFLLSLKVPIVDMSRNAPELELPRFLLDLERSGELAASHLSEKGYDTLAYIGWGDTWHDDLRIKGFTRMAEQLGVDVRICWLRGSSASLSETISDFVTSLPNNTGIYGSYDRIAAMALYEAIHAKRKVPGQLGIIGSQNHEADSAFTEIPISTIDLNLVQQGYSAAEGLAALIDGKTLPAASYLIPGATVIERASTQPGGESEDFARKMTRYILKNLNQEISVADLCEVANTSRATLQRKFKESFGHGVATEVRLLRMEKAKELLMNTKQTATAISEQLGYNDVTQFYRSFKRVVGLTAQEYRDQGRQRGSVQWA</sequence>
<evidence type="ECO:0000256" key="1">
    <source>
        <dbReference type="ARBA" id="ARBA00023015"/>
    </source>
</evidence>
<dbReference type="InterPro" id="IPR018060">
    <property type="entry name" value="HTH_AraC"/>
</dbReference>
<dbReference type="PANTHER" id="PTHR30146">
    <property type="entry name" value="LACI-RELATED TRANSCRIPTIONAL REPRESSOR"/>
    <property type="match status" value="1"/>
</dbReference>
<dbReference type="Pfam" id="PF13377">
    <property type="entry name" value="Peripla_BP_3"/>
    <property type="match status" value="1"/>
</dbReference>
<keyword evidence="1" id="KW-0805">Transcription regulation</keyword>
<gene>
    <name evidence="5" type="primary">xylR_7</name>
    <name evidence="5" type="ORF">Rhal01_02717</name>
</gene>
<organism evidence="5 6">
    <name type="scientific">Rubritalea halochordaticola</name>
    <dbReference type="NCBI Taxonomy" id="714537"/>
    <lineage>
        <taxon>Bacteria</taxon>
        <taxon>Pseudomonadati</taxon>
        <taxon>Verrucomicrobiota</taxon>
        <taxon>Verrucomicrobiia</taxon>
        <taxon>Verrucomicrobiales</taxon>
        <taxon>Rubritaleaceae</taxon>
        <taxon>Rubritalea</taxon>
    </lineage>
</organism>
<dbReference type="Gene3D" id="1.10.10.60">
    <property type="entry name" value="Homeodomain-like"/>
    <property type="match status" value="1"/>
</dbReference>
<dbReference type="InterPro" id="IPR028082">
    <property type="entry name" value="Peripla_BP_I"/>
</dbReference>
<reference evidence="5 6" key="1">
    <citation type="submission" date="2024-02" db="EMBL/GenBank/DDBJ databases">
        <title>Rubritalea halochordaticola NBRC 107102.</title>
        <authorList>
            <person name="Ichikawa N."/>
            <person name="Katano-Makiyama Y."/>
            <person name="Hidaka K."/>
        </authorList>
    </citation>
    <scope>NUCLEOTIDE SEQUENCE [LARGE SCALE GENOMIC DNA]</scope>
    <source>
        <strain evidence="5 6">NBRC 107102</strain>
    </source>
</reference>
<dbReference type="PROSITE" id="PS01124">
    <property type="entry name" value="HTH_ARAC_FAMILY_2"/>
    <property type="match status" value="1"/>
</dbReference>
<feature type="domain" description="HTH araC/xylS-type" evidence="4">
    <location>
        <begin position="278"/>
        <end position="376"/>
    </location>
</feature>
<dbReference type="Pfam" id="PF12833">
    <property type="entry name" value="HTH_18"/>
    <property type="match status" value="1"/>
</dbReference>